<dbReference type="EMBL" id="CP126084">
    <property type="protein sequence ID" value="WHX47628.1"/>
    <property type="molecule type" value="Genomic_DNA"/>
</dbReference>
<proteinExistence type="predicted"/>
<dbReference type="RefSeq" id="WP_283925157.1">
    <property type="nucleotide sequence ID" value="NZ_CP126084.1"/>
</dbReference>
<reference evidence="3" key="1">
    <citation type="submission" date="2023-05" db="EMBL/GenBank/DDBJ databases">
        <title>Comparative genomics of Bacillaceae isolates and their secondary metabolite potential.</title>
        <authorList>
            <person name="Song L."/>
            <person name="Nielsen L.J."/>
            <person name="Mohite O."/>
            <person name="Xu X."/>
            <person name="Weber T."/>
            <person name="Kovacs A.T."/>
        </authorList>
    </citation>
    <scope>NUCLEOTIDE SEQUENCE</scope>
    <source>
        <strain evidence="3">B2_4</strain>
    </source>
</reference>
<gene>
    <name evidence="3" type="ORF">QNH46_15900</name>
</gene>
<keyword evidence="1" id="KW-1133">Transmembrane helix</keyword>
<accession>A0AA95I9B3</accession>
<dbReference type="AlphaFoldDB" id="A0AA95I9B3"/>
<dbReference type="Proteomes" id="UP001177943">
    <property type="component" value="Chromosome"/>
</dbReference>
<dbReference type="Pfam" id="PF26273">
    <property type="entry name" value="Gly_zipper"/>
    <property type="match status" value="1"/>
</dbReference>
<protein>
    <recommendedName>
        <fullName evidence="2">Glycine zipper-like domain-containing protein</fullName>
    </recommendedName>
</protein>
<evidence type="ECO:0000313" key="4">
    <source>
        <dbReference type="Proteomes" id="UP001177943"/>
    </source>
</evidence>
<evidence type="ECO:0000259" key="2">
    <source>
        <dbReference type="Pfam" id="PF26273"/>
    </source>
</evidence>
<name>A0AA95I9B3_9BACL</name>
<dbReference type="KEGG" id="pwn:QNH46_15900"/>
<organism evidence="3 4">
    <name type="scientific">Paenibacillus woosongensis</name>
    <dbReference type="NCBI Taxonomy" id="307580"/>
    <lineage>
        <taxon>Bacteria</taxon>
        <taxon>Bacillati</taxon>
        <taxon>Bacillota</taxon>
        <taxon>Bacilli</taxon>
        <taxon>Bacillales</taxon>
        <taxon>Paenibacillaceae</taxon>
        <taxon>Paenibacillus</taxon>
    </lineage>
</organism>
<evidence type="ECO:0000313" key="3">
    <source>
        <dbReference type="EMBL" id="WHX47628.1"/>
    </source>
</evidence>
<feature type="transmembrane region" description="Helical" evidence="1">
    <location>
        <begin position="31"/>
        <end position="49"/>
    </location>
</feature>
<sequence>MSKNNKEEFSGTGLAVGVAMGVSIGLAMDNLATGIAIGISLGVSLSLIWKKKENSLPLREVAPLCQIASLPYVRYNHY</sequence>
<keyword evidence="1" id="KW-0812">Transmembrane</keyword>
<feature type="domain" description="Glycine zipper-like" evidence="2">
    <location>
        <begin position="4"/>
        <end position="51"/>
    </location>
</feature>
<dbReference type="InterPro" id="IPR058598">
    <property type="entry name" value="Gly_zipper-like_dom"/>
</dbReference>
<evidence type="ECO:0000256" key="1">
    <source>
        <dbReference type="SAM" id="Phobius"/>
    </source>
</evidence>
<keyword evidence="1" id="KW-0472">Membrane</keyword>